<dbReference type="GeneID" id="102801768"/>
<dbReference type="RefSeq" id="XP_006812484.1">
    <property type="nucleotide sequence ID" value="XM_006812421.1"/>
</dbReference>
<dbReference type="Pfam" id="PF00201">
    <property type="entry name" value="UDPGT"/>
    <property type="match status" value="1"/>
</dbReference>
<keyword evidence="4" id="KW-1133">Transmembrane helix</keyword>
<keyword evidence="5" id="KW-1185">Reference proteome</keyword>
<accession>A0ABM0LXJ3</accession>
<feature type="transmembrane region" description="Helical" evidence="4">
    <location>
        <begin position="71"/>
        <end position="91"/>
    </location>
</feature>
<evidence type="ECO:0000313" key="6">
    <source>
        <dbReference type="RefSeq" id="XP_006812484.1"/>
    </source>
</evidence>
<evidence type="ECO:0000256" key="1">
    <source>
        <dbReference type="ARBA" id="ARBA00009995"/>
    </source>
</evidence>
<name>A0ABM0LXJ3_SACKO</name>
<sequence length="104" mass="11909">MKSLNDENLYEAIVEVLSNEKYSNRANQLSAAVKDVPMNATDTAVFWIEHVVKYGSSHLTVHKKHLCVTEYYLIDVIVVIVTIMCITGWSLRRLVSMLVRGIRR</sequence>
<keyword evidence="4" id="KW-0812">Transmembrane</keyword>
<reference evidence="6" key="1">
    <citation type="submission" date="2025-08" db="UniProtKB">
        <authorList>
            <consortium name="RefSeq"/>
        </authorList>
    </citation>
    <scope>IDENTIFICATION</scope>
    <source>
        <tissue evidence="6">Testes</tissue>
    </source>
</reference>
<evidence type="ECO:0000256" key="2">
    <source>
        <dbReference type="ARBA" id="ARBA00022676"/>
    </source>
</evidence>
<organism evidence="5 6">
    <name type="scientific">Saccoglossus kowalevskii</name>
    <name type="common">Acorn worm</name>
    <dbReference type="NCBI Taxonomy" id="10224"/>
    <lineage>
        <taxon>Eukaryota</taxon>
        <taxon>Metazoa</taxon>
        <taxon>Hemichordata</taxon>
        <taxon>Enteropneusta</taxon>
        <taxon>Harrimaniidae</taxon>
        <taxon>Saccoglossus</taxon>
    </lineage>
</organism>
<keyword evidence="3" id="KW-0808">Transferase</keyword>
<keyword evidence="2" id="KW-0328">Glycosyltransferase</keyword>
<dbReference type="SUPFAM" id="SSF53756">
    <property type="entry name" value="UDP-Glycosyltransferase/glycogen phosphorylase"/>
    <property type="match status" value="1"/>
</dbReference>
<protein>
    <submittedName>
        <fullName evidence="6">2-hydroxyacylsphingosine 1-beta-galactosyltransferase-like</fullName>
    </submittedName>
</protein>
<gene>
    <name evidence="6" type="primary">LOC102801768</name>
</gene>
<dbReference type="InterPro" id="IPR050271">
    <property type="entry name" value="UDP-glycosyltransferase"/>
</dbReference>
<dbReference type="InterPro" id="IPR002213">
    <property type="entry name" value="UDP_glucos_trans"/>
</dbReference>
<dbReference type="PANTHER" id="PTHR48043">
    <property type="entry name" value="EG:EG0003.4 PROTEIN-RELATED"/>
    <property type="match status" value="1"/>
</dbReference>
<evidence type="ECO:0000256" key="3">
    <source>
        <dbReference type="ARBA" id="ARBA00022679"/>
    </source>
</evidence>
<comment type="similarity">
    <text evidence="1">Belongs to the UDP-glycosyltransferase family.</text>
</comment>
<keyword evidence="4" id="KW-0472">Membrane</keyword>
<evidence type="ECO:0000256" key="4">
    <source>
        <dbReference type="SAM" id="Phobius"/>
    </source>
</evidence>
<dbReference type="Proteomes" id="UP000694865">
    <property type="component" value="Unplaced"/>
</dbReference>
<evidence type="ECO:0000313" key="5">
    <source>
        <dbReference type="Proteomes" id="UP000694865"/>
    </source>
</evidence>
<proteinExistence type="inferred from homology"/>
<dbReference type="PANTHER" id="PTHR48043:SF145">
    <property type="entry name" value="FI06409P-RELATED"/>
    <property type="match status" value="1"/>
</dbReference>